<keyword evidence="2" id="KW-1133">Transmembrane helix</keyword>
<feature type="compositionally biased region" description="Low complexity" evidence="1">
    <location>
        <begin position="9"/>
        <end position="21"/>
    </location>
</feature>
<keyword evidence="2" id="KW-0812">Transmembrane</keyword>
<evidence type="ECO:0000313" key="3">
    <source>
        <dbReference type="EMBL" id="KZP22529.1"/>
    </source>
</evidence>
<keyword evidence="5" id="KW-1185">Reference proteome</keyword>
<evidence type="ECO:0000256" key="1">
    <source>
        <dbReference type="SAM" id="MobiDB-lite"/>
    </source>
</evidence>
<proteinExistence type="predicted"/>
<dbReference type="Proteomes" id="UP000076532">
    <property type="component" value="Unassembled WGS sequence"/>
</dbReference>
<protein>
    <submittedName>
        <fullName evidence="3">Uncharacterized protein</fullName>
    </submittedName>
</protein>
<sequence length="125" mass="14024">MHASHPHIPLHSTTPHHPQPSTTLHRPNLYLYLYLYIISAPSLSFFSLLTRILCVYMFQFAFVYHISTLLFPFCASPGSPSIPPDLPPPLNDLHVHSLANSISLSVTHAPHTFIHVSCYLGSEHC</sequence>
<dbReference type="EMBL" id="KV417530">
    <property type="protein sequence ID" value="KZP23882.1"/>
    <property type="molecule type" value="Genomic_DNA"/>
</dbReference>
<evidence type="ECO:0000256" key="2">
    <source>
        <dbReference type="SAM" id="Phobius"/>
    </source>
</evidence>
<feature type="transmembrane region" description="Helical" evidence="2">
    <location>
        <begin position="29"/>
        <end position="46"/>
    </location>
</feature>
<dbReference type="AlphaFoldDB" id="A0A166L356"/>
<gene>
    <name evidence="4" type="ORF">FIBSPDRAFT_858044</name>
    <name evidence="3" type="ORF">FIBSPDRAFT_859311</name>
</gene>
<keyword evidence="2" id="KW-0472">Membrane</keyword>
<name>A0A166L356_9AGAM</name>
<evidence type="ECO:0000313" key="5">
    <source>
        <dbReference type="Proteomes" id="UP000076532"/>
    </source>
</evidence>
<reference evidence="3 5" key="1">
    <citation type="journal article" date="2016" name="Mol. Biol. Evol.">
        <title>Comparative Genomics of Early-Diverging Mushroom-Forming Fungi Provides Insights into the Origins of Lignocellulose Decay Capabilities.</title>
        <authorList>
            <person name="Nagy L.G."/>
            <person name="Riley R."/>
            <person name="Tritt A."/>
            <person name="Adam C."/>
            <person name="Daum C."/>
            <person name="Floudas D."/>
            <person name="Sun H."/>
            <person name="Yadav J.S."/>
            <person name="Pangilinan J."/>
            <person name="Larsson K.H."/>
            <person name="Matsuura K."/>
            <person name="Barry K."/>
            <person name="Labutti K."/>
            <person name="Kuo R."/>
            <person name="Ohm R.A."/>
            <person name="Bhattacharya S.S."/>
            <person name="Shirouzu T."/>
            <person name="Yoshinaga Y."/>
            <person name="Martin F.M."/>
            <person name="Grigoriev I.V."/>
            <person name="Hibbett D.S."/>
        </authorList>
    </citation>
    <scope>NUCLEOTIDE SEQUENCE [LARGE SCALE GENOMIC DNA]</scope>
    <source>
        <strain evidence="3 5">CBS 109695</strain>
    </source>
</reference>
<feature type="region of interest" description="Disordered" evidence="1">
    <location>
        <begin position="1"/>
        <end position="21"/>
    </location>
</feature>
<evidence type="ECO:0000313" key="4">
    <source>
        <dbReference type="EMBL" id="KZP23882.1"/>
    </source>
</evidence>
<dbReference type="EMBL" id="KV417538">
    <property type="protein sequence ID" value="KZP22529.1"/>
    <property type="molecule type" value="Genomic_DNA"/>
</dbReference>
<accession>A0A166L356</accession>
<feature type="transmembrane region" description="Helical" evidence="2">
    <location>
        <begin position="53"/>
        <end position="73"/>
    </location>
</feature>
<organism evidence="3 5">
    <name type="scientific">Athelia psychrophila</name>
    <dbReference type="NCBI Taxonomy" id="1759441"/>
    <lineage>
        <taxon>Eukaryota</taxon>
        <taxon>Fungi</taxon>
        <taxon>Dikarya</taxon>
        <taxon>Basidiomycota</taxon>
        <taxon>Agaricomycotina</taxon>
        <taxon>Agaricomycetes</taxon>
        <taxon>Agaricomycetidae</taxon>
        <taxon>Atheliales</taxon>
        <taxon>Atheliaceae</taxon>
        <taxon>Athelia</taxon>
    </lineage>
</organism>